<evidence type="ECO:0000256" key="5">
    <source>
        <dbReference type="ARBA" id="ARBA00023242"/>
    </source>
</evidence>
<feature type="domain" description="ORC6 second cyclin-like" evidence="7">
    <location>
        <begin position="98"/>
        <end position="181"/>
    </location>
</feature>
<sequence>MTTLIEQLLTKIGLRDVPNITGKTSELMRLLEVKSANVPLQVNEYAKIILCGNIAANILGAACDKEQAIKISGLRKTQYVNNRRMLEKLLDLNKPLVIKEVCIQLNLGDVWRKAEELLQLYHSVMISEKIDVDIKHPQYTVMAIYMACKVCKKKVSKPKLFPLSNLRPTQWQQLEHKWEKLLALHYKESVTNKCEQSVVHNNNVGQATNIINNIEEPKQLPSELEDYEVWKTRILDAAKAKLQGSEF</sequence>
<evidence type="ECO:0000313" key="9">
    <source>
        <dbReference type="Proteomes" id="UP000091820"/>
    </source>
</evidence>
<dbReference type="PANTHER" id="PTHR13394">
    <property type="entry name" value="ORIGIN RECOGNITION COMPLEX SUBUNIT 6"/>
    <property type="match status" value="1"/>
</dbReference>
<dbReference type="Proteomes" id="UP000091820">
    <property type="component" value="Unassembled WGS sequence"/>
</dbReference>
<dbReference type="Pfam" id="PF21913">
    <property type="entry name" value="ORC6_2nd"/>
    <property type="match status" value="1"/>
</dbReference>
<proteinExistence type="inferred from homology"/>
<reference evidence="8" key="2">
    <citation type="submission" date="2020-05" db="UniProtKB">
        <authorList>
            <consortium name="EnsemblMetazoa"/>
        </authorList>
    </citation>
    <scope>IDENTIFICATION</scope>
    <source>
        <strain evidence="8">IAEA</strain>
    </source>
</reference>
<dbReference type="InterPro" id="IPR020529">
    <property type="entry name" value="ORC6_met/pln"/>
</dbReference>
<feature type="domain" description="ORC6 first cyclin-like" evidence="6">
    <location>
        <begin position="5"/>
        <end position="93"/>
    </location>
</feature>
<dbReference type="PANTHER" id="PTHR13394:SF0">
    <property type="entry name" value="ORIGIN RECOGNITION COMPLEX SUBUNIT 6"/>
    <property type="match status" value="1"/>
</dbReference>
<evidence type="ECO:0008006" key="10">
    <source>
        <dbReference type="Google" id="ProtNLM"/>
    </source>
</evidence>
<dbReference type="EnsemblMetazoa" id="GBRI008567-RA">
    <property type="protein sequence ID" value="GBRI008567-PA"/>
    <property type="gene ID" value="GBRI008567"/>
</dbReference>
<evidence type="ECO:0000259" key="7">
    <source>
        <dbReference type="Pfam" id="PF21913"/>
    </source>
</evidence>
<dbReference type="AlphaFoldDB" id="A0A1A9W741"/>
<evidence type="ECO:0000256" key="2">
    <source>
        <dbReference type="ARBA" id="ARBA00010840"/>
    </source>
</evidence>
<keyword evidence="5" id="KW-0539">Nucleus</keyword>
<comment type="subcellular location">
    <subcellularLocation>
        <location evidence="1">Nucleus</location>
    </subcellularLocation>
</comment>
<dbReference type="Pfam" id="PF05460">
    <property type="entry name" value="ORC6"/>
    <property type="match status" value="1"/>
</dbReference>
<protein>
    <recommendedName>
        <fullName evidence="10">Origin recognition complex subunit 6</fullName>
    </recommendedName>
</protein>
<keyword evidence="4" id="KW-0238">DNA-binding</keyword>
<dbReference type="STRING" id="37001.A0A1A9W741"/>
<name>A0A1A9W741_9MUSC</name>
<dbReference type="GO" id="GO:0003677">
    <property type="term" value="F:DNA binding"/>
    <property type="evidence" value="ECO:0007669"/>
    <property type="project" value="UniProtKB-KW"/>
</dbReference>
<dbReference type="VEuPathDB" id="VectorBase:GBRI008567"/>
<evidence type="ECO:0000259" key="6">
    <source>
        <dbReference type="Pfam" id="PF05460"/>
    </source>
</evidence>
<comment type="similarity">
    <text evidence="2">Belongs to the ORC6 family.</text>
</comment>
<evidence type="ECO:0000256" key="4">
    <source>
        <dbReference type="ARBA" id="ARBA00023125"/>
    </source>
</evidence>
<dbReference type="GO" id="GO:0006270">
    <property type="term" value="P:DNA replication initiation"/>
    <property type="evidence" value="ECO:0007669"/>
    <property type="project" value="TreeGrafter"/>
</dbReference>
<dbReference type="GO" id="GO:0005664">
    <property type="term" value="C:nuclear origin of replication recognition complex"/>
    <property type="evidence" value="ECO:0007669"/>
    <property type="project" value="InterPro"/>
</dbReference>
<evidence type="ECO:0000256" key="3">
    <source>
        <dbReference type="ARBA" id="ARBA00022705"/>
    </source>
</evidence>
<organism evidence="8 9">
    <name type="scientific">Glossina brevipalpis</name>
    <dbReference type="NCBI Taxonomy" id="37001"/>
    <lineage>
        <taxon>Eukaryota</taxon>
        <taxon>Metazoa</taxon>
        <taxon>Ecdysozoa</taxon>
        <taxon>Arthropoda</taxon>
        <taxon>Hexapoda</taxon>
        <taxon>Insecta</taxon>
        <taxon>Pterygota</taxon>
        <taxon>Neoptera</taxon>
        <taxon>Endopterygota</taxon>
        <taxon>Diptera</taxon>
        <taxon>Brachycera</taxon>
        <taxon>Muscomorpha</taxon>
        <taxon>Hippoboscoidea</taxon>
        <taxon>Glossinidae</taxon>
        <taxon>Glossina</taxon>
    </lineage>
</organism>
<reference evidence="9" key="1">
    <citation type="submission" date="2014-03" db="EMBL/GenBank/DDBJ databases">
        <authorList>
            <person name="Aksoy S."/>
            <person name="Warren W."/>
            <person name="Wilson R.K."/>
        </authorList>
    </citation>
    <scope>NUCLEOTIDE SEQUENCE [LARGE SCALE GENOMIC DNA]</scope>
    <source>
        <strain evidence="9">IAEA</strain>
    </source>
</reference>
<accession>A0A1A9W741</accession>
<dbReference type="InterPro" id="IPR008721">
    <property type="entry name" value="ORC6_cyclin_first"/>
</dbReference>
<evidence type="ECO:0000256" key="1">
    <source>
        <dbReference type="ARBA" id="ARBA00004123"/>
    </source>
</evidence>
<dbReference type="InterPro" id="IPR054113">
    <property type="entry name" value="ORC6_cyclin-like_2nd"/>
</dbReference>
<keyword evidence="3" id="KW-0235">DNA replication</keyword>
<dbReference type="Gene3D" id="1.10.472.10">
    <property type="entry name" value="Cyclin-like"/>
    <property type="match status" value="1"/>
</dbReference>
<evidence type="ECO:0000313" key="8">
    <source>
        <dbReference type="EnsemblMetazoa" id="GBRI008567-PA"/>
    </source>
</evidence>
<keyword evidence="9" id="KW-1185">Reference proteome</keyword>